<dbReference type="SUPFAM" id="SSF54197">
    <property type="entry name" value="HIT-like"/>
    <property type="match status" value="1"/>
</dbReference>
<dbReference type="PROSITE" id="PS00892">
    <property type="entry name" value="HIT_1"/>
    <property type="match status" value="1"/>
</dbReference>
<dbReference type="InterPro" id="IPR019808">
    <property type="entry name" value="Histidine_triad_CS"/>
</dbReference>
<proteinExistence type="predicted"/>
<dbReference type="EC" id="3.-.-.-" evidence="5"/>
<sequence>MDDCIFCKIISGEIPSKKLYEDDEILAFHDVSPQAPVHFLLIPKKHIRNIMELGKDDVALTGRMINKAQELAVGQGCGEKGARFVINCKSDGGQTVNHLHIHVLGGRPLDWPPG</sequence>
<dbReference type="InterPro" id="IPR036265">
    <property type="entry name" value="HIT-like_sf"/>
</dbReference>
<reference evidence="6" key="1">
    <citation type="submission" date="2009-12" db="EMBL/GenBank/DDBJ databases">
        <title>Complete sequence of Treponema primitia strain ZAS-2.</title>
        <authorList>
            <person name="Tetu S.G."/>
            <person name="Matson E."/>
            <person name="Ren Q."/>
            <person name="Seshadri R."/>
            <person name="Elbourne L."/>
            <person name="Hassan K.A."/>
            <person name="Durkin A."/>
            <person name="Radune D."/>
            <person name="Mohamoud Y."/>
            <person name="Shay R."/>
            <person name="Jin S."/>
            <person name="Zhang X."/>
            <person name="Lucey K."/>
            <person name="Ballor N.R."/>
            <person name="Ottesen E."/>
            <person name="Rosenthal R."/>
            <person name="Allen A."/>
            <person name="Leadbetter J.R."/>
            <person name="Paulsen I.T."/>
        </authorList>
    </citation>
    <scope>NUCLEOTIDE SEQUENCE [LARGE SCALE GENOMIC DNA]</scope>
    <source>
        <strain evidence="6">ATCC BAA-887 / DSM 12427 / ZAS-2</strain>
    </source>
</reference>
<dbReference type="OrthoDB" id="9784774at2"/>
<name>F5YHC6_TREPZ</name>
<evidence type="ECO:0000256" key="2">
    <source>
        <dbReference type="PIRSR" id="PIRSR601310-3"/>
    </source>
</evidence>
<dbReference type="STRING" id="545694.TREPR_1076"/>
<keyword evidence="5" id="KW-0378">Hydrolase</keyword>
<evidence type="ECO:0000256" key="3">
    <source>
        <dbReference type="PROSITE-ProRule" id="PRU00464"/>
    </source>
</evidence>
<feature type="short sequence motif" description="Histidine triad motif" evidence="2 3">
    <location>
        <begin position="98"/>
        <end position="102"/>
    </location>
</feature>
<organism evidence="5 6">
    <name type="scientific">Treponema primitia (strain ATCC BAA-887 / DSM 12427 / ZAS-2)</name>
    <dbReference type="NCBI Taxonomy" id="545694"/>
    <lineage>
        <taxon>Bacteria</taxon>
        <taxon>Pseudomonadati</taxon>
        <taxon>Spirochaetota</taxon>
        <taxon>Spirochaetia</taxon>
        <taxon>Spirochaetales</taxon>
        <taxon>Treponemataceae</taxon>
        <taxon>Treponema</taxon>
    </lineage>
</organism>
<dbReference type="SMR" id="F5YHC6"/>
<dbReference type="PROSITE" id="PS51084">
    <property type="entry name" value="HIT_2"/>
    <property type="match status" value="1"/>
</dbReference>
<dbReference type="KEGG" id="tpi:TREPR_1076"/>
<dbReference type="Pfam" id="PF01230">
    <property type="entry name" value="HIT"/>
    <property type="match status" value="1"/>
</dbReference>
<dbReference type="GO" id="GO:0016787">
    <property type="term" value="F:hydrolase activity"/>
    <property type="evidence" value="ECO:0007669"/>
    <property type="project" value="UniProtKB-KW"/>
</dbReference>
<dbReference type="PRINTS" id="PR00332">
    <property type="entry name" value="HISTRIAD"/>
</dbReference>
<dbReference type="PANTHER" id="PTHR23089">
    <property type="entry name" value="HISTIDINE TRIAD HIT PROTEIN"/>
    <property type="match status" value="1"/>
</dbReference>
<dbReference type="EMBL" id="CP001843">
    <property type="protein sequence ID" value="AEF83662.1"/>
    <property type="molecule type" value="Genomic_DNA"/>
</dbReference>
<reference evidence="5 6" key="2">
    <citation type="journal article" date="2011" name="ISME J.">
        <title>RNA-seq reveals cooperative metabolic interactions between two termite-gut spirochete species in co-culture.</title>
        <authorList>
            <person name="Rosenthal A.Z."/>
            <person name="Matson E.G."/>
            <person name="Eldar A."/>
            <person name="Leadbetter J.R."/>
        </authorList>
    </citation>
    <scope>NUCLEOTIDE SEQUENCE [LARGE SCALE GENOMIC DNA]</scope>
    <source>
        <strain evidence="6">ATCC BAA-887 / DSM 12427 / ZAS-2</strain>
    </source>
</reference>
<gene>
    <name evidence="5" type="ordered locus">TREPR_1076</name>
</gene>
<protein>
    <submittedName>
        <fullName evidence="5">Histidine triad nucleotide-binding protein 1</fullName>
        <ecNumber evidence="5">3.-.-.-</ecNumber>
    </submittedName>
</protein>
<dbReference type="InterPro" id="IPR011146">
    <property type="entry name" value="HIT-like"/>
</dbReference>
<keyword evidence="6" id="KW-1185">Reference proteome</keyword>
<evidence type="ECO:0000259" key="4">
    <source>
        <dbReference type="PROSITE" id="PS51084"/>
    </source>
</evidence>
<evidence type="ECO:0000313" key="5">
    <source>
        <dbReference type="EMBL" id="AEF83662.1"/>
    </source>
</evidence>
<dbReference type="Gene3D" id="3.30.428.10">
    <property type="entry name" value="HIT-like"/>
    <property type="match status" value="1"/>
</dbReference>
<dbReference type="InterPro" id="IPR001310">
    <property type="entry name" value="Histidine_triad_HIT"/>
</dbReference>
<evidence type="ECO:0000313" key="6">
    <source>
        <dbReference type="Proteomes" id="UP000009223"/>
    </source>
</evidence>
<dbReference type="HOGENOM" id="CLU_056776_8_1_12"/>
<dbReference type="Proteomes" id="UP000009223">
    <property type="component" value="Chromosome"/>
</dbReference>
<feature type="active site" description="Tele-AMP-histidine intermediate" evidence="1">
    <location>
        <position position="100"/>
    </location>
</feature>
<dbReference type="CDD" id="cd01276">
    <property type="entry name" value="PKCI_related"/>
    <property type="match status" value="1"/>
</dbReference>
<evidence type="ECO:0000256" key="1">
    <source>
        <dbReference type="PIRSR" id="PIRSR601310-1"/>
    </source>
</evidence>
<dbReference type="eggNOG" id="COG0537">
    <property type="taxonomic scope" value="Bacteria"/>
</dbReference>
<accession>F5YHC6</accession>
<feature type="domain" description="HIT" evidence="4">
    <location>
        <begin position="5"/>
        <end position="114"/>
    </location>
</feature>
<dbReference type="AlphaFoldDB" id="F5YHC6"/>